<dbReference type="PANTHER" id="PTHR39210:SF1">
    <property type="entry name" value="HEPARIN-SULFATE LYASE"/>
    <property type="match status" value="1"/>
</dbReference>
<evidence type="ECO:0000256" key="3">
    <source>
        <dbReference type="ARBA" id="ARBA00022764"/>
    </source>
</evidence>
<evidence type="ECO:0000256" key="2">
    <source>
        <dbReference type="ARBA" id="ARBA00022729"/>
    </source>
</evidence>
<name>A0AAP6JG04_9GAMM</name>
<dbReference type="AlphaFoldDB" id="A0AAP6JG04"/>
<dbReference type="PANTHER" id="PTHR39210">
    <property type="entry name" value="HEPARIN-SULFATE LYASE"/>
    <property type="match status" value="1"/>
</dbReference>
<dbReference type="Gene3D" id="2.70.98.70">
    <property type="match status" value="1"/>
</dbReference>
<evidence type="ECO:0000313" key="6">
    <source>
        <dbReference type="EMBL" id="MEA5446315.1"/>
    </source>
</evidence>
<accession>A0AAP6JG04</accession>
<dbReference type="InterPro" id="IPR012480">
    <property type="entry name" value="Hepar_II_III_C"/>
</dbReference>
<keyword evidence="2" id="KW-0732">Signal</keyword>
<sequence>MMTDCQMEIRLKWFDVKNYDNPLSTWAEWNELGWIPRQRTDLPRYRICSEMSWTVDPFTDPNWLLHFHAWRCLDPLICSAVRFPDNRDVIEELTHFLERWANECGRYDPSRPSWLDMAAGLRALRIALLNTQPLFRKDRRRADLLNDLSYEHELALSDSEYLNPGNHGLFQINGLRALVWSRAKQRIGGNLRDYCVAALDRLMQGQFTEQGVHKEHSPQYHFFSMARVREIISSPWWARDECDVRAQPVLERAASVGNWLVDENWAYLPVGDSSRGQVPASIKQLCEMTRGVNGLASGCVNYGAYSVIREMRGDSSSKGSSILFCQGGRFSTIHKHSDCLSVFWRENGVDILADGGKYGYSRDSFRRYFKSQYAHNVIGSHEPLVSEGSPWLINRVGRRGAGWEVNSARTLTQPKGLHKRYVLFKPAKCLVVVDEVHIEDKQSRPHLFANWLFGPKCQVDFMDESSGIARIGLNNAKQLNARFCANDEVDLICHHGEKNPNIRGWVSMSYKEATPTWNIRVEPQSPKSCNVFVGLFELRDRKVDSVSKVRFREGEIEIIGAAGRYFNGNGERKAVIRL</sequence>
<keyword evidence="7" id="KW-1185">Reference proteome</keyword>
<evidence type="ECO:0000256" key="4">
    <source>
        <dbReference type="ARBA" id="ARBA00023239"/>
    </source>
</evidence>
<evidence type="ECO:0000259" key="5">
    <source>
        <dbReference type="Pfam" id="PF07940"/>
    </source>
</evidence>
<dbReference type="SUPFAM" id="SSF48230">
    <property type="entry name" value="Chondroitin AC/alginate lyase"/>
    <property type="match status" value="1"/>
</dbReference>
<protein>
    <submittedName>
        <fullName evidence="6">Heparinase II/III family protein</fullName>
    </submittedName>
</protein>
<proteinExistence type="predicted"/>
<dbReference type="GO" id="GO:0042597">
    <property type="term" value="C:periplasmic space"/>
    <property type="evidence" value="ECO:0007669"/>
    <property type="project" value="UniProtKB-SubCell"/>
</dbReference>
<evidence type="ECO:0000256" key="1">
    <source>
        <dbReference type="ARBA" id="ARBA00004418"/>
    </source>
</evidence>
<dbReference type="Gene3D" id="1.50.10.100">
    <property type="entry name" value="Chondroitin AC/alginate lyase"/>
    <property type="match status" value="1"/>
</dbReference>
<dbReference type="Proteomes" id="UP001302316">
    <property type="component" value="Unassembled WGS sequence"/>
</dbReference>
<comment type="caution">
    <text evidence="6">The sequence shown here is derived from an EMBL/GenBank/DDBJ whole genome shotgun (WGS) entry which is preliminary data.</text>
</comment>
<reference evidence="6 7" key="1">
    <citation type="submission" date="2023-12" db="EMBL/GenBank/DDBJ databases">
        <title>Whole-genome sequencing of halo(alkali)philic microorganisms from hypersaline lakes.</title>
        <authorList>
            <person name="Sorokin D.Y."/>
            <person name="Merkel A.Y."/>
            <person name="Messina E."/>
            <person name="Yakimov M."/>
        </authorList>
    </citation>
    <scope>NUCLEOTIDE SEQUENCE [LARGE SCALE GENOMIC DNA]</scope>
    <source>
        <strain evidence="6 7">AB-CW1</strain>
    </source>
</reference>
<organism evidence="6 7">
    <name type="scientific">Natronospira elongata</name>
    <dbReference type="NCBI Taxonomy" id="3110268"/>
    <lineage>
        <taxon>Bacteria</taxon>
        <taxon>Pseudomonadati</taxon>
        <taxon>Pseudomonadota</taxon>
        <taxon>Gammaproteobacteria</taxon>
        <taxon>Natronospirales</taxon>
        <taxon>Natronospiraceae</taxon>
        <taxon>Natronospira</taxon>
    </lineage>
</organism>
<dbReference type="Pfam" id="PF07940">
    <property type="entry name" value="Hepar_II_III_C"/>
    <property type="match status" value="1"/>
</dbReference>
<feature type="domain" description="Heparinase II/III-like C-terminal" evidence="5">
    <location>
        <begin position="323"/>
        <end position="474"/>
    </location>
</feature>
<comment type="subcellular location">
    <subcellularLocation>
        <location evidence="1">Periplasm</location>
    </subcellularLocation>
</comment>
<dbReference type="RefSeq" id="WP_346052462.1">
    <property type="nucleotide sequence ID" value="NZ_JAYGII010000027.1"/>
</dbReference>
<keyword evidence="4" id="KW-0456">Lyase</keyword>
<keyword evidence="3" id="KW-0574">Periplasm</keyword>
<dbReference type="EMBL" id="JAYGII010000027">
    <property type="protein sequence ID" value="MEA5446315.1"/>
    <property type="molecule type" value="Genomic_DNA"/>
</dbReference>
<dbReference type="InterPro" id="IPR008929">
    <property type="entry name" value="Chondroitin_lyas"/>
</dbReference>
<dbReference type="GO" id="GO:0016829">
    <property type="term" value="F:lyase activity"/>
    <property type="evidence" value="ECO:0007669"/>
    <property type="project" value="UniProtKB-KW"/>
</dbReference>
<evidence type="ECO:0000313" key="7">
    <source>
        <dbReference type="Proteomes" id="UP001302316"/>
    </source>
</evidence>
<gene>
    <name evidence="6" type="ORF">VCB98_10835</name>
</gene>